<sequence length="331" mass="38494">MGKIKEDLPILFRTFLSIKIAEGKAESTIKQYEDNYAYFERFLELREIPKSFSELNRTLFRDYITYMQKEIITFDGHHYKSKKQRKKGLASGTINTRLKTLRVMFRCLYEEEITSNNPMAGIKNIPDPVDNIEVLSIDEMRRLLQAPDKTSYAGMRDVSLLYLSIDSMARIGELTQLKSNDFDFDHNTVTIRAGVAKNRKPRTLPLRPATTKLVKRLVLASEDFDTEYVFLTNYGEPIDRDLFRKRLYEYGDKAKIKKKVHPHLLRHSAATAFLEDGGSIRHLQMLLGHSDLRMVLRYTHLSNKAVEGQHTLHSPINKIADKRNRPRKTKI</sequence>
<organism evidence="8 9">
    <name type="scientific">Virgibacillus dokdonensis</name>
    <dbReference type="NCBI Taxonomy" id="302167"/>
    <lineage>
        <taxon>Bacteria</taxon>
        <taxon>Bacillati</taxon>
        <taxon>Bacillota</taxon>
        <taxon>Bacilli</taxon>
        <taxon>Bacillales</taxon>
        <taxon>Bacillaceae</taxon>
        <taxon>Virgibacillus</taxon>
    </lineage>
</organism>
<feature type="domain" description="Core-binding (CB)" evidence="7">
    <location>
        <begin position="6"/>
        <end position="109"/>
    </location>
</feature>
<evidence type="ECO:0000256" key="1">
    <source>
        <dbReference type="ARBA" id="ARBA00008857"/>
    </source>
</evidence>
<dbReference type="PROSITE" id="PS51900">
    <property type="entry name" value="CB"/>
    <property type="match status" value="1"/>
</dbReference>
<dbReference type="Gene3D" id="1.10.443.10">
    <property type="entry name" value="Intergrase catalytic core"/>
    <property type="match status" value="1"/>
</dbReference>
<reference evidence="9" key="1">
    <citation type="submission" date="2016-11" db="EMBL/GenBank/DDBJ databases">
        <title>Complete genome sequence of Virgibacillus pantothenticus 21D, a halophilic bacterium isolated from the deep hypersaline anoxic basin Discovery in the Mediterranean Sea.</title>
        <authorList>
            <person name="Zeaiter Z."/>
            <person name="Booth J.M."/>
            <person name="Prosdocimi E.M."/>
            <person name="Mapelli F."/>
            <person name="Fusi M."/>
            <person name="Daffonchio D."/>
            <person name="Borin S."/>
            <person name="Crotti E."/>
        </authorList>
    </citation>
    <scope>NUCLEOTIDE SEQUENCE [LARGE SCALE GENOMIC DNA]</scope>
    <source>
        <strain evidence="9">21D</strain>
    </source>
</reference>
<dbReference type="PANTHER" id="PTHR30349">
    <property type="entry name" value="PHAGE INTEGRASE-RELATED"/>
    <property type="match status" value="1"/>
</dbReference>
<feature type="region of interest" description="Disordered" evidence="5">
    <location>
        <begin position="312"/>
        <end position="331"/>
    </location>
</feature>
<evidence type="ECO:0000313" key="8">
    <source>
        <dbReference type="EMBL" id="AUJ25824.1"/>
    </source>
</evidence>
<dbReference type="EMBL" id="CP018622">
    <property type="protein sequence ID" value="AUJ25824.1"/>
    <property type="molecule type" value="Genomic_DNA"/>
</dbReference>
<dbReference type="GO" id="GO:0003677">
    <property type="term" value="F:DNA binding"/>
    <property type="evidence" value="ECO:0007669"/>
    <property type="project" value="UniProtKB-UniRule"/>
</dbReference>
<dbReference type="SUPFAM" id="SSF56349">
    <property type="entry name" value="DNA breaking-rejoining enzymes"/>
    <property type="match status" value="1"/>
</dbReference>
<name>A0A2K9J265_9BACI</name>
<evidence type="ECO:0000259" key="6">
    <source>
        <dbReference type="PROSITE" id="PS51898"/>
    </source>
</evidence>
<dbReference type="GO" id="GO:0015074">
    <property type="term" value="P:DNA integration"/>
    <property type="evidence" value="ECO:0007669"/>
    <property type="project" value="InterPro"/>
</dbReference>
<dbReference type="InterPro" id="IPR010998">
    <property type="entry name" value="Integrase_recombinase_N"/>
</dbReference>
<accession>A0A2K9J265</accession>
<dbReference type="InterPro" id="IPR044068">
    <property type="entry name" value="CB"/>
</dbReference>
<evidence type="ECO:0000313" key="9">
    <source>
        <dbReference type="Proteomes" id="UP000234237"/>
    </source>
</evidence>
<evidence type="ECO:0000256" key="2">
    <source>
        <dbReference type="ARBA" id="ARBA00023125"/>
    </source>
</evidence>
<evidence type="ECO:0000256" key="4">
    <source>
        <dbReference type="PROSITE-ProRule" id="PRU01248"/>
    </source>
</evidence>
<comment type="similarity">
    <text evidence="1">Belongs to the 'phage' integrase family.</text>
</comment>
<dbReference type="PROSITE" id="PS51898">
    <property type="entry name" value="TYR_RECOMBINASE"/>
    <property type="match status" value="1"/>
</dbReference>
<dbReference type="AlphaFoldDB" id="A0A2K9J265"/>
<gene>
    <name evidence="8" type="primary">xerC_2</name>
    <name evidence="8" type="ORF">A21D_02778</name>
</gene>
<keyword evidence="2 4" id="KW-0238">DNA-binding</keyword>
<dbReference type="InterPro" id="IPR050090">
    <property type="entry name" value="Tyrosine_recombinase_XerCD"/>
</dbReference>
<dbReference type="RefSeq" id="WP_101933702.1">
    <property type="nucleotide sequence ID" value="NZ_CP018622.1"/>
</dbReference>
<dbReference type="Proteomes" id="UP000234237">
    <property type="component" value="Chromosome"/>
</dbReference>
<dbReference type="GO" id="GO:0006310">
    <property type="term" value="P:DNA recombination"/>
    <property type="evidence" value="ECO:0007669"/>
    <property type="project" value="UniProtKB-KW"/>
</dbReference>
<dbReference type="KEGG" id="vpn:A21D_02778"/>
<dbReference type="Gene3D" id="1.10.150.130">
    <property type="match status" value="1"/>
</dbReference>
<keyword evidence="3" id="KW-0233">DNA recombination</keyword>
<dbReference type="PANTHER" id="PTHR30349:SF41">
    <property type="entry name" value="INTEGRASE_RECOMBINASE PROTEIN MJ0367-RELATED"/>
    <property type="match status" value="1"/>
</dbReference>
<dbReference type="InterPro" id="IPR011010">
    <property type="entry name" value="DNA_brk_join_enz"/>
</dbReference>
<dbReference type="InterPro" id="IPR013762">
    <property type="entry name" value="Integrase-like_cat_sf"/>
</dbReference>
<evidence type="ECO:0000256" key="3">
    <source>
        <dbReference type="ARBA" id="ARBA00023172"/>
    </source>
</evidence>
<dbReference type="Pfam" id="PF00589">
    <property type="entry name" value="Phage_integrase"/>
    <property type="match status" value="1"/>
</dbReference>
<feature type="domain" description="Tyr recombinase" evidence="6">
    <location>
        <begin position="130"/>
        <end position="311"/>
    </location>
</feature>
<evidence type="ECO:0000259" key="7">
    <source>
        <dbReference type="PROSITE" id="PS51900"/>
    </source>
</evidence>
<evidence type="ECO:0000256" key="5">
    <source>
        <dbReference type="SAM" id="MobiDB-lite"/>
    </source>
</evidence>
<proteinExistence type="inferred from homology"/>
<dbReference type="Pfam" id="PF13102">
    <property type="entry name" value="Phage_int_SAM_5"/>
    <property type="match status" value="1"/>
</dbReference>
<dbReference type="STRING" id="302167.GCA_900166595_01606"/>
<dbReference type="InterPro" id="IPR025269">
    <property type="entry name" value="SAM-like_dom"/>
</dbReference>
<protein>
    <submittedName>
        <fullName evidence="8">Tyrosine recombinase XerC</fullName>
    </submittedName>
</protein>
<dbReference type="InterPro" id="IPR002104">
    <property type="entry name" value="Integrase_catalytic"/>
</dbReference>